<dbReference type="GO" id="GO:0003676">
    <property type="term" value="F:nucleic acid binding"/>
    <property type="evidence" value="ECO:0007669"/>
    <property type="project" value="InterPro"/>
</dbReference>
<reference evidence="11" key="1">
    <citation type="submission" date="2022-01" db="EMBL/GenBank/DDBJ databases">
        <authorList>
            <person name="King R."/>
        </authorList>
    </citation>
    <scope>NUCLEOTIDE SEQUENCE</scope>
</reference>
<dbReference type="InterPro" id="IPR000241">
    <property type="entry name" value="RlmKL-like_Mtase"/>
</dbReference>
<evidence type="ECO:0000256" key="6">
    <source>
        <dbReference type="ARBA" id="ARBA00067484"/>
    </source>
</evidence>
<dbReference type="Pfam" id="PF25904">
    <property type="entry name" value="Tmrp11_N"/>
    <property type="match status" value="1"/>
</dbReference>
<gene>
    <name evidence="11" type="ORF">PHYEVI_LOCUS6246</name>
</gene>
<dbReference type="PIRSF" id="PIRSF017259">
    <property type="entry name" value="tRNA_mtfrase_TRM11"/>
    <property type="match status" value="1"/>
</dbReference>
<keyword evidence="12" id="KW-1185">Reference proteome</keyword>
<dbReference type="PANTHER" id="PTHR13370:SF3">
    <property type="entry name" value="TRNA (GUANINE(10)-N2)-METHYLTRANSFERASE HOMOLOG"/>
    <property type="match status" value="1"/>
</dbReference>
<dbReference type="AlphaFoldDB" id="A0A9N9TNV1"/>
<evidence type="ECO:0000313" key="11">
    <source>
        <dbReference type="EMBL" id="CAG9859883.1"/>
    </source>
</evidence>
<dbReference type="InterPro" id="IPR002052">
    <property type="entry name" value="DNA_methylase_N6_adenine_CS"/>
</dbReference>
<name>A0A9N9TNV1_PHYSR</name>
<comment type="function">
    <text evidence="4">Catalytic subunit of the TRMT11-TRM112 methyltransferase complex, that specifically mediates the S-adenosyl-L-methionine-dependent N(2)-methylation of guanosine nucleotide at position 10 (m2G10) in tRNAs. This is one of the major tRNA (guanine-N(2))-methyltransferases.</text>
</comment>
<evidence type="ECO:0000259" key="9">
    <source>
        <dbReference type="Pfam" id="PF01170"/>
    </source>
</evidence>
<dbReference type="PROSITE" id="PS00092">
    <property type="entry name" value="N6_MTASE"/>
    <property type="match status" value="1"/>
</dbReference>
<sequence>MSRSCRSYLLWFAQEHTEFRFAEIKSLLSLFKIEMRFIKQPKDIEPYWLVEFNSENDVKLLASRSVSLKNCMELWAHGKTVSELHRKMKEYPMHLIKHYFEPSKSFKIEVETFCKHVSQQEKVSKIEAFSYLPMCGRVDLKQPDVKMQYIEYYGIEANNPPEEPYDVFFGRWVTSGLRQLIKKLSLKTRKFIGNTSMDPQLSLLMANQAKITEGDIVLDPFVGSGSLLVAAAQFGGYVLGTDIDYLMLHGRTRPTRIKQTIREKDESVKANMEQYDLSHRYLDVLVNDFSASFWRNDFKFDAIITDPPYGIREATEKIGTLKKNYKVKEEHLPTHIPAKIDYGISNIYGDLLLFAAKHLKIGGCVVCWFPVFREDYNEKCLPSHPCFTLTANSEQGLSKVTSRRLLTFEKIREPTVEEMQQYTCNISDFREKYYEAREESRTERRLRESKIRQDNREKHELSKSLT</sequence>
<evidence type="ECO:0000313" key="12">
    <source>
        <dbReference type="Proteomes" id="UP001153712"/>
    </source>
</evidence>
<dbReference type="GO" id="GO:0160102">
    <property type="term" value="F:tRNA (guanine(10)-N2)-methyltransferase activity"/>
    <property type="evidence" value="ECO:0007669"/>
    <property type="project" value="UniProtKB-EC"/>
</dbReference>
<evidence type="ECO:0000259" key="10">
    <source>
        <dbReference type="Pfam" id="PF25904"/>
    </source>
</evidence>
<evidence type="ECO:0000256" key="4">
    <source>
        <dbReference type="ARBA" id="ARBA00056270"/>
    </source>
</evidence>
<evidence type="ECO:0000256" key="3">
    <source>
        <dbReference type="ARBA" id="ARBA00050985"/>
    </source>
</evidence>
<dbReference type="EMBL" id="OU900096">
    <property type="protein sequence ID" value="CAG9859883.1"/>
    <property type="molecule type" value="Genomic_DNA"/>
</dbReference>
<dbReference type="GO" id="GO:0032259">
    <property type="term" value="P:methylation"/>
    <property type="evidence" value="ECO:0007669"/>
    <property type="project" value="UniProtKB-KW"/>
</dbReference>
<dbReference type="PRINTS" id="PR00507">
    <property type="entry name" value="N12N6MTFRASE"/>
</dbReference>
<keyword evidence="1" id="KW-0489">Methyltransferase</keyword>
<protein>
    <recommendedName>
        <fullName evidence="6">tRNA (guanine(10)-N(2))-methyltransferase TRMT11</fullName>
    </recommendedName>
    <alternativeName>
        <fullName evidence="7">tRNA methyltransferase 11 homolog</fullName>
    </alternativeName>
</protein>
<evidence type="ECO:0000256" key="2">
    <source>
        <dbReference type="ARBA" id="ARBA00022679"/>
    </source>
</evidence>
<dbReference type="Pfam" id="PF01170">
    <property type="entry name" value="UPF0020"/>
    <property type="match status" value="1"/>
</dbReference>
<dbReference type="PANTHER" id="PTHR13370">
    <property type="entry name" value="RNA METHYLASE-RELATED"/>
    <property type="match status" value="1"/>
</dbReference>
<keyword evidence="2" id="KW-0808">Transferase</keyword>
<organism evidence="11 12">
    <name type="scientific">Phyllotreta striolata</name>
    <name type="common">Striped flea beetle</name>
    <name type="synonym">Crioceris striolata</name>
    <dbReference type="NCBI Taxonomy" id="444603"/>
    <lineage>
        <taxon>Eukaryota</taxon>
        <taxon>Metazoa</taxon>
        <taxon>Ecdysozoa</taxon>
        <taxon>Arthropoda</taxon>
        <taxon>Hexapoda</taxon>
        <taxon>Insecta</taxon>
        <taxon>Pterygota</taxon>
        <taxon>Neoptera</taxon>
        <taxon>Endopterygota</taxon>
        <taxon>Coleoptera</taxon>
        <taxon>Polyphaga</taxon>
        <taxon>Cucujiformia</taxon>
        <taxon>Chrysomeloidea</taxon>
        <taxon>Chrysomelidae</taxon>
        <taxon>Galerucinae</taxon>
        <taxon>Alticini</taxon>
        <taxon>Phyllotreta</taxon>
    </lineage>
</organism>
<dbReference type="Proteomes" id="UP001153712">
    <property type="component" value="Chromosome 3"/>
</dbReference>
<dbReference type="GO" id="GO:0005737">
    <property type="term" value="C:cytoplasm"/>
    <property type="evidence" value="ECO:0007669"/>
    <property type="project" value="TreeGrafter"/>
</dbReference>
<feature type="domain" description="tRNA (guanine(10)-N(2))-methyltransferase TRMT11 N-terminal" evidence="10">
    <location>
        <begin position="7"/>
        <end position="178"/>
    </location>
</feature>
<dbReference type="SUPFAM" id="SSF53335">
    <property type="entry name" value="S-adenosyl-L-methionine-dependent methyltransferases"/>
    <property type="match status" value="1"/>
</dbReference>
<dbReference type="InterPro" id="IPR059073">
    <property type="entry name" value="TRMT11_N"/>
</dbReference>
<comment type="catalytic activity">
    <reaction evidence="3">
        <text>guanosine(10) in tRNA + S-adenosyl-L-methionine = N(2)-methylguanosine(10) in tRNA + S-adenosyl-L-homocysteine + H(+)</text>
        <dbReference type="Rhea" id="RHEA:43128"/>
        <dbReference type="Rhea" id="RHEA-COMP:10355"/>
        <dbReference type="Rhea" id="RHEA-COMP:10357"/>
        <dbReference type="ChEBI" id="CHEBI:15378"/>
        <dbReference type="ChEBI" id="CHEBI:57856"/>
        <dbReference type="ChEBI" id="CHEBI:59789"/>
        <dbReference type="ChEBI" id="CHEBI:74269"/>
        <dbReference type="ChEBI" id="CHEBI:74481"/>
        <dbReference type="EC" id="2.1.1.214"/>
    </reaction>
    <physiologicalReaction direction="left-to-right" evidence="3">
        <dbReference type="Rhea" id="RHEA:43129"/>
    </physiologicalReaction>
</comment>
<dbReference type="GO" id="GO:0043527">
    <property type="term" value="C:tRNA methyltransferase complex"/>
    <property type="evidence" value="ECO:0007669"/>
    <property type="project" value="UniProtKB-ARBA"/>
</dbReference>
<dbReference type="OrthoDB" id="296065at2759"/>
<proteinExistence type="predicted"/>
<dbReference type="CDD" id="cd02440">
    <property type="entry name" value="AdoMet_MTases"/>
    <property type="match status" value="1"/>
</dbReference>
<evidence type="ECO:0000256" key="5">
    <source>
        <dbReference type="ARBA" id="ARBA00065434"/>
    </source>
</evidence>
<evidence type="ECO:0000256" key="8">
    <source>
        <dbReference type="SAM" id="MobiDB-lite"/>
    </source>
</evidence>
<accession>A0A9N9TNV1</accession>
<feature type="domain" description="Ribosomal RNA large subunit methyltransferase K/L-like methyltransferase" evidence="9">
    <location>
        <begin position="188"/>
        <end position="317"/>
    </location>
</feature>
<dbReference type="Gene3D" id="3.40.50.150">
    <property type="entry name" value="Vaccinia Virus protein VP39"/>
    <property type="match status" value="1"/>
</dbReference>
<evidence type="ECO:0000256" key="1">
    <source>
        <dbReference type="ARBA" id="ARBA00022603"/>
    </source>
</evidence>
<dbReference type="InterPro" id="IPR029063">
    <property type="entry name" value="SAM-dependent_MTases_sf"/>
</dbReference>
<comment type="subunit">
    <text evidence="5">Part of the heterodimeric TRMT11-TRM112 methyltransferase complex; this complex forms an active tRNA methyltransferase, where TRMT112 acts as an activator of the catalytic subunit TRMT11.</text>
</comment>
<feature type="region of interest" description="Disordered" evidence="8">
    <location>
        <begin position="439"/>
        <end position="466"/>
    </location>
</feature>
<evidence type="ECO:0000256" key="7">
    <source>
        <dbReference type="ARBA" id="ARBA00075308"/>
    </source>
</evidence>